<dbReference type="VEuPathDB" id="VectorBase:AMEM016225"/>
<feature type="signal peptide" evidence="1">
    <location>
        <begin position="1"/>
        <end position="21"/>
    </location>
</feature>
<dbReference type="PROSITE" id="PS51257">
    <property type="entry name" value="PROKAR_LIPOPROTEIN"/>
    <property type="match status" value="1"/>
</dbReference>
<accession>A0A182VJW6</accession>
<evidence type="ECO:0000313" key="2">
    <source>
        <dbReference type="EnsemblMetazoa" id="AMEM016225-PA"/>
    </source>
</evidence>
<dbReference type="Proteomes" id="UP000075903">
    <property type="component" value="Unassembled WGS sequence"/>
</dbReference>
<keyword evidence="3" id="KW-1185">Reference proteome</keyword>
<evidence type="ECO:0000313" key="3">
    <source>
        <dbReference type="Proteomes" id="UP000075903"/>
    </source>
</evidence>
<dbReference type="VEuPathDB" id="VectorBase:AMEM21_012791"/>
<dbReference type="AlphaFoldDB" id="A0A182VJW6"/>
<dbReference type="EnsemblMetazoa" id="AMEM016225-RA">
    <property type="protein sequence ID" value="AMEM016225-PA"/>
    <property type="gene ID" value="AMEM016225"/>
</dbReference>
<feature type="chain" id="PRO_5008139971" description="Peptidase S1 domain-containing protein" evidence="1">
    <location>
        <begin position="22"/>
        <end position="320"/>
    </location>
</feature>
<proteinExistence type="predicted"/>
<evidence type="ECO:0008006" key="4">
    <source>
        <dbReference type="Google" id="ProtNLM"/>
    </source>
</evidence>
<name>A0A182VJW6_ANOME</name>
<sequence>MKKRFVWFYLTLIFACHYALDQFTESPYETIINIEERYPDFHIFEPPGVLDATDSTHMSEEDLFAYEEWFTTPPNFAEMEMTANNPTDGNPEEDTSAYISEEHLYSGEFAPRLKISYTPYSALLYQEDEFGMELLCPGYWLQRDVLLIRLECWLKNVALDVTDTVTDVVLNKELNLAAIRLQPQSCSQEADLHLANVRNTMPISLDDCSLYVLQEDYALFEMYSWTTRPLPFKRAQVLCPIDHICLRTRPTAPHGEDYALLCDHSLVGMLTADRTKYERVFGKLTLVDLTVAEPWINRILKIFEDEDKQRQQLLSDSRFL</sequence>
<organism evidence="2 3">
    <name type="scientific">Anopheles merus</name>
    <name type="common">Mosquito</name>
    <dbReference type="NCBI Taxonomy" id="30066"/>
    <lineage>
        <taxon>Eukaryota</taxon>
        <taxon>Metazoa</taxon>
        <taxon>Ecdysozoa</taxon>
        <taxon>Arthropoda</taxon>
        <taxon>Hexapoda</taxon>
        <taxon>Insecta</taxon>
        <taxon>Pterygota</taxon>
        <taxon>Neoptera</taxon>
        <taxon>Endopterygota</taxon>
        <taxon>Diptera</taxon>
        <taxon>Nematocera</taxon>
        <taxon>Culicoidea</taxon>
        <taxon>Culicidae</taxon>
        <taxon>Anophelinae</taxon>
        <taxon>Anopheles</taxon>
    </lineage>
</organism>
<evidence type="ECO:0000256" key="1">
    <source>
        <dbReference type="SAM" id="SignalP"/>
    </source>
</evidence>
<protein>
    <recommendedName>
        <fullName evidence="4">Peptidase S1 domain-containing protein</fullName>
    </recommendedName>
</protein>
<keyword evidence="1" id="KW-0732">Signal</keyword>
<reference evidence="2" key="1">
    <citation type="submission" date="2020-05" db="UniProtKB">
        <authorList>
            <consortium name="EnsemblMetazoa"/>
        </authorList>
    </citation>
    <scope>IDENTIFICATION</scope>
    <source>
        <strain evidence="2">MAF</strain>
    </source>
</reference>